<dbReference type="PROSITE" id="PS50995">
    <property type="entry name" value="HTH_MARR_2"/>
    <property type="match status" value="1"/>
</dbReference>
<evidence type="ECO:0000256" key="3">
    <source>
        <dbReference type="ARBA" id="ARBA00023163"/>
    </source>
</evidence>
<dbReference type="AlphaFoldDB" id="A0A9D2RRJ1"/>
<evidence type="ECO:0000256" key="2">
    <source>
        <dbReference type="ARBA" id="ARBA00023125"/>
    </source>
</evidence>
<gene>
    <name evidence="5" type="ORF">H9787_04965</name>
</gene>
<protein>
    <submittedName>
        <fullName evidence="5">MarR family transcriptional regulator</fullName>
    </submittedName>
</protein>
<accession>A0A9D2RRJ1</accession>
<dbReference type="Proteomes" id="UP000823824">
    <property type="component" value="Unassembled WGS sequence"/>
</dbReference>
<evidence type="ECO:0000256" key="1">
    <source>
        <dbReference type="ARBA" id="ARBA00023015"/>
    </source>
</evidence>
<sequence>MGSSALEAFWKDFNRLYNENGQLYHRVARACGLSDCALWLLYTLRAEGAPLTQTQLSETLSLPRQTVNSALKKLVEAEYLRLEAADGNLKNKQVLITEAGDAFLRRTVDRVFDLEDAAASRLTAEERASLLALGQKLLDAFRAETDEFLKTTSTGD</sequence>
<dbReference type="Gene3D" id="1.10.10.10">
    <property type="entry name" value="Winged helix-like DNA-binding domain superfamily/Winged helix DNA-binding domain"/>
    <property type="match status" value="1"/>
</dbReference>
<dbReference type="PANTHER" id="PTHR42756:SF1">
    <property type="entry name" value="TRANSCRIPTIONAL REPRESSOR OF EMRAB OPERON"/>
    <property type="match status" value="1"/>
</dbReference>
<organism evidence="5 6">
    <name type="scientific">Candidatus Oscillibacter excrementigallinarum</name>
    <dbReference type="NCBI Taxonomy" id="2838716"/>
    <lineage>
        <taxon>Bacteria</taxon>
        <taxon>Bacillati</taxon>
        <taxon>Bacillota</taxon>
        <taxon>Clostridia</taxon>
        <taxon>Eubacteriales</taxon>
        <taxon>Oscillospiraceae</taxon>
        <taxon>Oscillibacter</taxon>
    </lineage>
</organism>
<dbReference type="EMBL" id="DWZJ01000039">
    <property type="protein sequence ID" value="HJB13043.1"/>
    <property type="molecule type" value="Genomic_DNA"/>
</dbReference>
<keyword evidence="3" id="KW-0804">Transcription</keyword>
<evidence type="ECO:0000313" key="5">
    <source>
        <dbReference type="EMBL" id="HJB13043.1"/>
    </source>
</evidence>
<keyword evidence="1" id="KW-0805">Transcription regulation</keyword>
<dbReference type="InterPro" id="IPR000835">
    <property type="entry name" value="HTH_MarR-typ"/>
</dbReference>
<dbReference type="SMART" id="SM00347">
    <property type="entry name" value="HTH_MARR"/>
    <property type="match status" value="1"/>
</dbReference>
<evidence type="ECO:0000313" key="6">
    <source>
        <dbReference type="Proteomes" id="UP000823824"/>
    </source>
</evidence>
<dbReference type="GO" id="GO:0003677">
    <property type="term" value="F:DNA binding"/>
    <property type="evidence" value="ECO:0007669"/>
    <property type="project" value="UniProtKB-KW"/>
</dbReference>
<name>A0A9D2RRJ1_9FIRM</name>
<reference evidence="5" key="2">
    <citation type="submission" date="2021-04" db="EMBL/GenBank/DDBJ databases">
        <authorList>
            <person name="Gilroy R."/>
        </authorList>
    </citation>
    <scope>NUCLEOTIDE SEQUENCE</scope>
    <source>
        <strain evidence="5">ChiBcec18-1249</strain>
    </source>
</reference>
<dbReference type="Pfam" id="PF12802">
    <property type="entry name" value="MarR_2"/>
    <property type="match status" value="1"/>
</dbReference>
<dbReference type="InterPro" id="IPR036388">
    <property type="entry name" value="WH-like_DNA-bd_sf"/>
</dbReference>
<reference evidence="5" key="1">
    <citation type="journal article" date="2021" name="PeerJ">
        <title>Extensive microbial diversity within the chicken gut microbiome revealed by metagenomics and culture.</title>
        <authorList>
            <person name="Gilroy R."/>
            <person name="Ravi A."/>
            <person name="Getino M."/>
            <person name="Pursley I."/>
            <person name="Horton D.L."/>
            <person name="Alikhan N.F."/>
            <person name="Baker D."/>
            <person name="Gharbi K."/>
            <person name="Hall N."/>
            <person name="Watson M."/>
            <person name="Adriaenssens E.M."/>
            <person name="Foster-Nyarko E."/>
            <person name="Jarju S."/>
            <person name="Secka A."/>
            <person name="Antonio M."/>
            <person name="Oren A."/>
            <person name="Chaudhuri R.R."/>
            <person name="La Ragione R."/>
            <person name="Hildebrand F."/>
            <person name="Pallen M.J."/>
        </authorList>
    </citation>
    <scope>NUCLEOTIDE SEQUENCE</scope>
    <source>
        <strain evidence="5">ChiBcec18-1249</strain>
    </source>
</reference>
<keyword evidence="2" id="KW-0238">DNA-binding</keyword>
<proteinExistence type="predicted"/>
<dbReference type="InterPro" id="IPR036390">
    <property type="entry name" value="WH_DNA-bd_sf"/>
</dbReference>
<dbReference type="GO" id="GO:0003700">
    <property type="term" value="F:DNA-binding transcription factor activity"/>
    <property type="evidence" value="ECO:0007669"/>
    <property type="project" value="InterPro"/>
</dbReference>
<comment type="caution">
    <text evidence="5">The sequence shown here is derived from an EMBL/GenBank/DDBJ whole genome shotgun (WGS) entry which is preliminary data.</text>
</comment>
<evidence type="ECO:0000259" key="4">
    <source>
        <dbReference type="PROSITE" id="PS50995"/>
    </source>
</evidence>
<feature type="domain" description="HTH marR-type" evidence="4">
    <location>
        <begin position="1"/>
        <end position="139"/>
    </location>
</feature>
<dbReference type="PRINTS" id="PR00598">
    <property type="entry name" value="HTHMARR"/>
</dbReference>
<dbReference type="SUPFAM" id="SSF46785">
    <property type="entry name" value="Winged helix' DNA-binding domain"/>
    <property type="match status" value="1"/>
</dbReference>
<dbReference type="PANTHER" id="PTHR42756">
    <property type="entry name" value="TRANSCRIPTIONAL REGULATOR, MARR"/>
    <property type="match status" value="1"/>
</dbReference>